<evidence type="ECO:0000313" key="2">
    <source>
        <dbReference type="Proteomes" id="UP000649617"/>
    </source>
</evidence>
<protein>
    <submittedName>
        <fullName evidence="1">Uncharacterized protein</fullName>
    </submittedName>
</protein>
<keyword evidence="2" id="KW-1185">Reference proteome</keyword>
<reference evidence="1" key="1">
    <citation type="submission" date="2021-02" db="EMBL/GenBank/DDBJ databases">
        <authorList>
            <person name="Dougan E. K."/>
            <person name="Rhodes N."/>
            <person name="Thang M."/>
            <person name="Chan C."/>
        </authorList>
    </citation>
    <scope>NUCLEOTIDE SEQUENCE</scope>
</reference>
<dbReference type="Proteomes" id="UP000649617">
    <property type="component" value="Unassembled WGS sequence"/>
</dbReference>
<name>A0A812JLK8_SYMPI</name>
<evidence type="ECO:0000313" key="1">
    <source>
        <dbReference type="EMBL" id="CAE7211888.1"/>
    </source>
</evidence>
<comment type="caution">
    <text evidence="1">The sequence shown here is derived from an EMBL/GenBank/DDBJ whole genome shotgun (WGS) entry which is preliminary data.</text>
</comment>
<dbReference type="AlphaFoldDB" id="A0A812JLK8"/>
<dbReference type="OrthoDB" id="436183at2759"/>
<gene>
    <name evidence="1" type="ORF">SPIL2461_LOCUS2352</name>
</gene>
<organism evidence="1 2">
    <name type="scientific">Symbiodinium pilosum</name>
    <name type="common">Dinoflagellate</name>
    <dbReference type="NCBI Taxonomy" id="2952"/>
    <lineage>
        <taxon>Eukaryota</taxon>
        <taxon>Sar</taxon>
        <taxon>Alveolata</taxon>
        <taxon>Dinophyceae</taxon>
        <taxon>Suessiales</taxon>
        <taxon>Symbiodiniaceae</taxon>
        <taxon>Symbiodinium</taxon>
    </lineage>
</organism>
<accession>A0A812JLK8</accession>
<proteinExistence type="predicted"/>
<dbReference type="EMBL" id="CAJNIZ010002558">
    <property type="protein sequence ID" value="CAE7211888.1"/>
    <property type="molecule type" value="Genomic_DNA"/>
</dbReference>
<sequence>MLALESGMTMDEVNKCSLAASNAWADECMAKAIKPSKANVQAVAIRGSGPADKITVSWVHKASHGSGAILIFRH</sequence>